<evidence type="ECO:0000313" key="2">
    <source>
        <dbReference type="Proteomes" id="UP000298058"/>
    </source>
</evidence>
<proteinExistence type="predicted"/>
<reference evidence="1" key="1">
    <citation type="journal article" date="2019" name="PLoS Negl. Trop. Dis.">
        <title>Revisiting the worldwide diversity of Leptospira species in the environment.</title>
        <authorList>
            <person name="Vincent A.T."/>
            <person name="Schiettekatte O."/>
            <person name="Bourhy P."/>
            <person name="Veyrier F.J."/>
            <person name="Picardeau M."/>
        </authorList>
    </citation>
    <scope>NUCLEOTIDE SEQUENCE [LARGE SCALE GENOMIC DNA]</scope>
    <source>
        <strain evidence="1">201300427</strain>
    </source>
</reference>
<protein>
    <submittedName>
        <fullName evidence="1">Uncharacterized protein</fullName>
    </submittedName>
</protein>
<comment type="caution">
    <text evidence="1">The sequence shown here is derived from an EMBL/GenBank/DDBJ whole genome shotgun (WGS) entry which is preliminary data.</text>
</comment>
<organism evidence="1 2">
    <name type="scientific">Leptospira idonii</name>
    <dbReference type="NCBI Taxonomy" id="1193500"/>
    <lineage>
        <taxon>Bacteria</taxon>
        <taxon>Pseudomonadati</taxon>
        <taxon>Spirochaetota</taxon>
        <taxon>Spirochaetia</taxon>
        <taxon>Leptospirales</taxon>
        <taxon>Leptospiraceae</taxon>
        <taxon>Leptospira</taxon>
    </lineage>
</organism>
<evidence type="ECO:0000313" key="1">
    <source>
        <dbReference type="EMBL" id="TGN18974.1"/>
    </source>
</evidence>
<gene>
    <name evidence="1" type="ORF">EHS15_11215</name>
</gene>
<dbReference type="Proteomes" id="UP000298058">
    <property type="component" value="Unassembled WGS sequence"/>
</dbReference>
<dbReference type="EMBL" id="RQHW01000042">
    <property type="protein sequence ID" value="TGN18974.1"/>
    <property type="molecule type" value="Genomic_DNA"/>
</dbReference>
<sequence length="133" mass="15433">MKQVPLTVEDWDKLSELSKKAVLHLLRVFGNKQGLDVLVESIPFPIHWKAEILGNSFEWIVSEMGSVTLRLGEHARYTRNPPPIFYVSLGKFEGDQFCWLDPEGDIVPFFEKEGEELVLEKVRLYLQWEEGDL</sequence>
<name>A0A4R9LXD6_9LEPT</name>
<dbReference type="NCBIfam" id="NF047540">
    <property type="entry name" value="LIC_13241_dom"/>
    <property type="match status" value="1"/>
</dbReference>
<accession>A0A4R9LXD6</accession>
<dbReference type="AlphaFoldDB" id="A0A4R9LXD6"/>
<keyword evidence="2" id="KW-1185">Reference proteome</keyword>
<dbReference type="OrthoDB" id="328628at2"/>
<dbReference type="RefSeq" id="WP_135760657.1">
    <property type="nucleotide sequence ID" value="NZ_RQHW01000042.1"/>
</dbReference>